<evidence type="ECO:0000259" key="3">
    <source>
        <dbReference type="Pfam" id="PF14226"/>
    </source>
</evidence>
<dbReference type="AlphaFoldDB" id="M5Y930"/>
<dbReference type="GO" id="GO:0045543">
    <property type="term" value="F:gibberellin 2-beta-dioxygenase activity"/>
    <property type="evidence" value="ECO:0000318"/>
    <property type="project" value="GO_Central"/>
</dbReference>
<dbReference type="PANTHER" id="PTHR47990">
    <property type="entry name" value="2-OXOGLUTARATE (2OG) AND FE(II)-DEPENDENT OXYGENASE SUPERFAMILY PROTEIN-RELATED"/>
    <property type="match status" value="1"/>
</dbReference>
<dbReference type="GO" id="GO:0045487">
    <property type="term" value="P:gibberellin catabolic process"/>
    <property type="evidence" value="ECO:0000318"/>
    <property type="project" value="GO_Central"/>
</dbReference>
<dbReference type="InterPro" id="IPR026992">
    <property type="entry name" value="DIOX_N"/>
</dbReference>
<dbReference type="HOGENOM" id="CLU_132309_1_0_1"/>
<evidence type="ECO:0000256" key="1">
    <source>
        <dbReference type="ARBA" id="ARBA00022723"/>
    </source>
</evidence>
<protein>
    <recommendedName>
        <fullName evidence="3">Non-haem dioxygenase N-terminal domain-containing protein</fullName>
    </recommendedName>
</protein>
<evidence type="ECO:0000313" key="5">
    <source>
        <dbReference type="Proteomes" id="UP000006882"/>
    </source>
</evidence>
<name>M5Y930_PRUPE</name>
<dbReference type="GO" id="GO:0046872">
    <property type="term" value="F:metal ion binding"/>
    <property type="evidence" value="ECO:0007669"/>
    <property type="project" value="UniProtKB-KW"/>
</dbReference>
<accession>M5Y930</accession>
<keyword evidence="1" id="KW-0479">Metal-binding</keyword>
<feature type="domain" description="Non-haem dioxygenase N-terminal" evidence="3">
    <location>
        <begin position="27"/>
        <end position="118"/>
    </location>
</feature>
<dbReference type="Proteomes" id="UP000006882">
    <property type="component" value="Chromosome G1"/>
</dbReference>
<organism evidence="4 5">
    <name type="scientific">Prunus persica</name>
    <name type="common">Peach</name>
    <name type="synonym">Amygdalus persica</name>
    <dbReference type="NCBI Taxonomy" id="3760"/>
    <lineage>
        <taxon>Eukaryota</taxon>
        <taxon>Viridiplantae</taxon>
        <taxon>Streptophyta</taxon>
        <taxon>Embryophyta</taxon>
        <taxon>Tracheophyta</taxon>
        <taxon>Spermatophyta</taxon>
        <taxon>Magnoliopsida</taxon>
        <taxon>eudicotyledons</taxon>
        <taxon>Gunneridae</taxon>
        <taxon>Pentapetalae</taxon>
        <taxon>rosids</taxon>
        <taxon>fabids</taxon>
        <taxon>Rosales</taxon>
        <taxon>Rosaceae</taxon>
        <taxon>Amygdaloideae</taxon>
        <taxon>Amygdaleae</taxon>
        <taxon>Prunus</taxon>
    </lineage>
</organism>
<sequence>MASSSSSSSLPVLSHPNISTLVSHSGIPVIDLSKPYSKQLIVRACEEFCFFKIINHGVPMEFITMLESEAAKSFSLPLSEKEKAGHANTLGYGNKNIGKNGDVCWVEYLLLNANTKSNAQRTTVKSFGKLFKQVRA</sequence>
<dbReference type="EMBL" id="CM007651">
    <property type="protein sequence ID" value="ONI35445.1"/>
    <property type="molecule type" value="Genomic_DNA"/>
</dbReference>
<dbReference type="Gramene" id="ONI35445">
    <property type="protein sequence ID" value="ONI35445"/>
    <property type="gene ID" value="PRUPE_1G536200"/>
</dbReference>
<dbReference type="OMA" id="VKACESH"/>
<dbReference type="GO" id="GO:0009416">
    <property type="term" value="P:response to light stimulus"/>
    <property type="evidence" value="ECO:0000318"/>
    <property type="project" value="GO_Central"/>
</dbReference>
<dbReference type="Pfam" id="PF14226">
    <property type="entry name" value="DIOX_N"/>
    <property type="match status" value="1"/>
</dbReference>
<dbReference type="eggNOG" id="KOG0143">
    <property type="taxonomic scope" value="Eukaryota"/>
</dbReference>
<dbReference type="InterPro" id="IPR050231">
    <property type="entry name" value="Iron_ascorbate_oxido_reductase"/>
</dbReference>
<keyword evidence="5" id="KW-1185">Reference proteome</keyword>
<keyword evidence="2" id="KW-0408">Iron</keyword>
<dbReference type="Gene3D" id="2.60.120.330">
    <property type="entry name" value="B-lactam Antibiotic, Isopenicillin N Synthase, Chain"/>
    <property type="match status" value="1"/>
</dbReference>
<reference evidence="4 5" key="1">
    <citation type="journal article" date="2013" name="Nat. Genet.">
        <title>The high-quality draft genome of peach (Prunus persica) identifies unique patterns of genetic diversity, domestication and genome evolution.</title>
        <authorList>
            <consortium name="International Peach Genome Initiative"/>
            <person name="Verde I."/>
            <person name="Abbott A.G."/>
            <person name="Scalabrin S."/>
            <person name="Jung S."/>
            <person name="Shu S."/>
            <person name="Marroni F."/>
            <person name="Zhebentyayeva T."/>
            <person name="Dettori M.T."/>
            <person name="Grimwood J."/>
            <person name="Cattonaro F."/>
            <person name="Zuccolo A."/>
            <person name="Rossini L."/>
            <person name="Jenkins J."/>
            <person name="Vendramin E."/>
            <person name="Meisel L.A."/>
            <person name="Decroocq V."/>
            <person name="Sosinski B."/>
            <person name="Prochnik S."/>
            <person name="Mitros T."/>
            <person name="Policriti A."/>
            <person name="Cipriani G."/>
            <person name="Dondini L."/>
            <person name="Ficklin S."/>
            <person name="Goodstein D.M."/>
            <person name="Xuan P."/>
            <person name="Del Fabbro C."/>
            <person name="Aramini V."/>
            <person name="Copetti D."/>
            <person name="Gonzalez S."/>
            <person name="Horner D.S."/>
            <person name="Falchi R."/>
            <person name="Lucas S."/>
            <person name="Mica E."/>
            <person name="Maldonado J."/>
            <person name="Lazzari B."/>
            <person name="Bielenberg D."/>
            <person name="Pirona R."/>
            <person name="Miculan M."/>
            <person name="Barakat A."/>
            <person name="Testolin R."/>
            <person name="Stella A."/>
            <person name="Tartarini S."/>
            <person name="Tonutti P."/>
            <person name="Arus P."/>
            <person name="Orellana A."/>
            <person name="Wells C."/>
            <person name="Main D."/>
            <person name="Vizzotto G."/>
            <person name="Silva H."/>
            <person name="Salamini F."/>
            <person name="Schmutz J."/>
            <person name="Morgante M."/>
            <person name="Rokhsar D.S."/>
        </authorList>
    </citation>
    <scope>NUCLEOTIDE SEQUENCE [LARGE SCALE GENOMIC DNA]</scope>
    <source>
        <strain evidence="5">cv. Nemared</strain>
    </source>
</reference>
<gene>
    <name evidence="4" type="ORF">PRUPE_1G536200</name>
</gene>
<proteinExistence type="predicted"/>
<evidence type="ECO:0000313" key="4">
    <source>
        <dbReference type="EMBL" id="ONI35445.1"/>
    </source>
</evidence>
<dbReference type="InterPro" id="IPR027443">
    <property type="entry name" value="IPNS-like_sf"/>
</dbReference>
<dbReference type="SUPFAM" id="SSF51197">
    <property type="entry name" value="Clavaminate synthase-like"/>
    <property type="match status" value="1"/>
</dbReference>
<evidence type="ECO:0000256" key="2">
    <source>
        <dbReference type="ARBA" id="ARBA00023004"/>
    </source>
</evidence>